<dbReference type="AlphaFoldDB" id="A0A9Q3I807"/>
<evidence type="ECO:0008006" key="3">
    <source>
        <dbReference type="Google" id="ProtNLM"/>
    </source>
</evidence>
<reference evidence="1" key="1">
    <citation type="submission" date="2021-03" db="EMBL/GenBank/DDBJ databases">
        <title>Draft genome sequence of rust myrtle Austropuccinia psidii MF-1, a brazilian biotype.</title>
        <authorList>
            <person name="Quecine M.C."/>
            <person name="Pachon D.M.R."/>
            <person name="Bonatelli M.L."/>
            <person name="Correr F.H."/>
            <person name="Franceschini L.M."/>
            <person name="Leite T.F."/>
            <person name="Margarido G.R.A."/>
            <person name="Almeida C.A."/>
            <person name="Ferrarezi J.A."/>
            <person name="Labate C.A."/>
        </authorList>
    </citation>
    <scope>NUCLEOTIDE SEQUENCE</scope>
    <source>
        <strain evidence="1">MF-1</strain>
    </source>
</reference>
<organism evidence="1 2">
    <name type="scientific">Austropuccinia psidii MF-1</name>
    <dbReference type="NCBI Taxonomy" id="1389203"/>
    <lineage>
        <taxon>Eukaryota</taxon>
        <taxon>Fungi</taxon>
        <taxon>Dikarya</taxon>
        <taxon>Basidiomycota</taxon>
        <taxon>Pucciniomycotina</taxon>
        <taxon>Pucciniomycetes</taxon>
        <taxon>Pucciniales</taxon>
        <taxon>Sphaerophragmiaceae</taxon>
        <taxon>Austropuccinia</taxon>
    </lineage>
</organism>
<gene>
    <name evidence="1" type="ORF">O181_069360</name>
</gene>
<dbReference type="InterPro" id="IPR012337">
    <property type="entry name" value="RNaseH-like_sf"/>
</dbReference>
<evidence type="ECO:0000313" key="1">
    <source>
        <dbReference type="EMBL" id="MBW0529645.1"/>
    </source>
</evidence>
<evidence type="ECO:0000313" key="2">
    <source>
        <dbReference type="Proteomes" id="UP000765509"/>
    </source>
</evidence>
<dbReference type="Proteomes" id="UP000765509">
    <property type="component" value="Unassembled WGS sequence"/>
</dbReference>
<keyword evidence="2" id="KW-1185">Reference proteome</keyword>
<dbReference type="SUPFAM" id="SSF53098">
    <property type="entry name" value="Ribonuclease H-like"/>
    <property type="match status" value="1"/>
</dbReference>
<dbReference type="EMBL" id="AVOT02035329">
    <property type="protein sequence ID" value="MBW0529645.1"/>
    <property type="molecule type" value="Genomic_DNA"/>
</dbReference>
<dbReference type="OrthoDB" id="3158924at2759"/>
<sequence length="141" mass="16101">MDWVTGLPPADDRGCHSFLVIVERLSKTPISLPCHKDDTSMDTTLLIWNRVVSWTAYHPQTDSLAEIMIQKLEDMVRNICAYGLELKYCDGFPHDWCALIPTKEISLRNEVPQNISPVSSSGTREITKALRERKVMTKKVR</sequence>
<name>A0A9Q3I807_9BASI</name>
<comment type="caution">
    <text evidence="1">The sequence shown here is derived from an EMBL/GenBank/DDBJ whole genome shotgun (WGS) entry which is preliminary data.</text>
</comment>
<protein>
    <recommendedName>
        <fullName evidence="3">Integrase catalytic domain-containing protein</fullName>
    </recommendedName>
</protein>
<proteinExistence type="predicted"/>
<accession>A0A9Q3I807</accession>